<dbReference type="STRING" id="310782.SAMN05216499_13036"/>
<dbReference type="EMBL" id="FRBI01000030">
    <property type="protein sequence ID" value="SHN26602.1"/>
    <property type="molecule type" value="Genomic_DNA"/>
</dbReference>
<evidence type="ECO:0000313" key="4">
    <source>
        <dbReference type="Proteomes" id="UP000184111"/>
    </source>
</evidence>
<sequence length="520" mass="57098">MTAFRRSQDSEFSPRRRSLLLGGLGGVSTAALGTWGLSGTASADEPTGPAAESTSFDFDNGVFIRDLMPGFRPLHDTIAPMDVTVLHRFIHLSTTAWFDATAPYHPTAVGVHSRLGRRPTSEAATNRNKNIAALYAGLRVIEGVEPGRETAFRDLMTEIGLDPDDMSENRTSPIGIGNLAGKAVVAFARQDGMNQLGDLGRRYNGQPYQDYTGYQPVNSAFKLAYPSRWQPLLWTHNRRLGGGAGDLGIFTVQQFATPQMGRVKAHTYKSPSQFRLAPPHHTDVTRAKEYKRSADEVLAASAGLTDELKVKAEFFDNKILGLGLSAAAAAMAHEDELDFDGWVHLMFTNTVALYDALIAAWYQKTVYDAVRPWSAIRHVYGTAKVTAWGGPGKGTVNDIPANEWTSYLNLGDHPDYPSGSSTLYSAQAQAVRRFFDDDKLNLAHTLPAGMSLVEPKITPVRDVELRYTNWTEYVYDGSHSRVWGGVHFLPTVEKSVEFGAQFGDLAYEFVQRQVNGDVAS</sequence>
<name>A0A1M7Q8B0_9ACTN</name>
<dbReference type="Pfam" id="PF22778">
    <property type="entry name" value="VCPO_2nd"/>
    <property type="match status" value="1"/>
</dbReference>
<dbReference type="RefSeq" id="WP_235002626.1">
    <property type="nucleotide sequence ID" value="NZ_FRBI01000030.1"/>
</dbReference>
<evidence type="ECO:0008006" key="5">
    <source>
        <dbReference type="Google" id="ProtNLM"/>
    </source>
</evidence>
<dbReference type="SUPFAM" id="SSF48317">
    <property type="entry name" value="Acid phosphatase/Vanadium-dependent haloperoxidase"/>
    <property type="match status" value="1"/>
</dbReference>
<dbReference type="InterPro" id="IPR036938">
    <property type="entry name" value="PAP2/HPO_sf"/>
</dbReference>
<dbReference type="InterPro" id="IPR055161">
    <property type="entry name" value="NapH1-like_2nd"/>
</dbReference>
<feature type="domain" description="DUF6851" evidence="1">
    <location>
        <begin position="92"/>
        <end position="231"/>
    </location>
</feature>
<dbReference type="GO" id="GO:0004601">
    <property type="term" value="F:peroxidase activity"/>
    <property type="evidence" value="ECO:0007669"/>
    <property type="project" value="InterPro"/>
</dbReference>
<protein>
    <recommendedName>
        <fullName evidence="5">Vanadium-dependent haloperoxidase</fullName>
    </recommendedName>
</protein>
<dbReference type="AlphaFoldDB" id="A0A1M7Q8B0"/>
<dbReference type="Pfam" id="PF21167">
    <property type="entry name" value="DUF6851"/>
    <property type="match status" value="1"/>
</dbReference>
<dbReference type="PANTHER" id="PTHR34599">
    <property type="entry name" value="PEROXIDASE-RELATED"/>
    <property type="match status" value="1"/>
</dbReference>
<keyword evidence="4" id="KW-1185">Reference proteome</keyword>
<evidence type="ECO:0000313" key="3">
    <source>
        <dbReference type="EMBL" id="SHN26602.1"/>
    </source>
</evidence>
<dbReference type="PROSITE" id="PS51318">
    <property type="entry name" value="TAT"/>
    <property type="match status" value="1"/>
</dbReference>
<evidence type="ECO:0000259" key="2">
    <source>
        <dbReference type="Pfam" id="PF22778"/>
    </source>
</evidence>
<evidence type="ECO:0000259" key="1">
    <source>
        <dbReference type="Pfam" id="PF21167"/>
    </source>
</evidence>
<dbReference type="Gene3D" id="1.10.606.10">
    <property type="entry name" value="Vanadium-containing Chloroperoxidase, domain 2"/>
    <property type="match status" value="1"/>
</dbReference>
<gene>
    <name evidence="3" type="ORF">SAMN05216499_13036</name>
</gene>
<accession>A0A1M7Q8B0</accession>
<proteinExistence type="predicted"/>
<dbReference type="InterPro" id="IPR016119">
    <property type="entry name" value="Br/Cl_peroxidase_C"/>
</dbReference>
<reference evidence="3 4" key="1">
    <citation type="submission" date="2016-11" db="EMBL/GenBank/DDBJ databases">
        <authorList>
            <person name="Jaros S."/>
            <person name="Januszkiewicz K."/>
            <person name="Wedrychowicz H."/>
        </authorList>
    </citation>
    <scope>NUCLEOTIDE SEQUENCE [LARGE SCALE GENOMIC DNA]</scope>
    <source>
        <strain evidence="3 4">CGMCC 4.2025</strain>
    </source>
</reference>
<dbReference type="Proteomes" id="UP000184111">
    <property type="component" value="Unassembled WGS sequence"/>
</dbReference>
<organism evidence="3 4">
    <name type="scientific">Actinacidiphila paucisporea</name>
    <dbReference type="NCBI Taxonomy" id="310782"/>
    <lineage>
        <taxon>Bacteria</taxon>
        <taxon>Bacillati</taxon>
        <taxon>Actinomycetota</taxon>
        <taxon>Actinomycetes</taxon>
        <taxon>Kitasatosporales</taxon>
        <taxon>Streptomycetaceae</taxon>
        <taxon>Actinacidiphila</taxon>
    </lineage>
</organism>
<dbReference type="InterPro" id="IPR006311">
    <property type="entry name" value="TAT_signal"/>
</dbReference>
<dbReference type="InterPro" id="IPR052559">
    <property type="entry name" value="V-haloperoxidase"/>
</dbReference>
<dbReference type="InterPro" id="IPR049283">
    <property type="entry name" value="DUF6851"/>
</dbReference>
<feature type="domain" description="Vanadium-dependent haloperoxidase NapH1-like second helical-bundle" evidence="2">
    <location>
        <begin position="347"/>
        <end position="518"/>
    </location>
</feature>
<dbReference type="PANTHER" id="PTHR34599:SF2">
    <property type="entry name" value="TRAF-TYPE DOMAIN-CONTAINING PROTEIN"/>
    <property type="match status" value="1"/>
</dbReference>